<proteinExistence type="predicted"/>
<dbReference type="Proteomes" id="UP000182961">
    <property type="component" value="Unassembled WGS sequence"/>
</dbReference>
<feature type="region of interest" description="Disordered" evidence="1">
    <location>
        <begin position="66"/>
        <end position="89"/>
    </location>
</feature>
<evidence type="ECO:0000313" key="3">
    <source>
        <dbReference type="Proteomes" id="UP000182961"/>
    </source>
</evidence>
<accession>A0A1I4XZU9</accession>
<organism evidence="2 3">
    <name type="scientific">Flavobacterium succinicans</name>
    <dbReference type="NCBI Taxonomy" id="29536"/>
    <lineage>
        <taxon>Bacteria</taxon>
        <taxon>Pseudomonadati</taxon>
        <taxon>Bacteroidota</taxon>
        <taxon>Flavobacteriia</taxon>
        <taxon>Flavobacteriales</taxon>
        <taxon>Flavobacteriaceae</taxon>
        <taxon>Flavobacterium</taxon>
    </lineage>
</organism>
<dbReference type="RefSeq" id="WP_024981650.1">
    <property type="nucleotide sequence ID" value="NZ_CBCRUM010000018.1"/>
</dbReference>
<name>A0A1I4XZU9_9FLAO</name>
<dbReference type="AlphaFoldDB" id="A0A1I4XZU9"/>
<evidence type="ECO:0000313" key="2">
    <source>
        <dbReference type="EMBL" id="SFN31344.1"/>
    </source>
</evidence>
<evidence type="ECO:0000256" key="1">
    <source>
        <dbReference type="SAM" id="MobiDB-lite"/>
    </source>
</evidence>
<gene>
    <name evidence="2" type="ORF">SAMN05444143_11042</name>
</gene>
<reference evidence="3" key="1">
    <citation type="submission" date="2016-10" db="EMBL/GenBank/DDBJ databases">
        <authorList>
            <person name="Varghese N."/>
            <person name="Submissions S."/>
        </authorList>
    </citation>
    <scope>NUCLEOTIDE SEQUENCE [LARGE SCALE GENOMIC DNA]</scope>
    <source>
        <strain evidence="3">DSM 4002</strain>
    </source>
</reference>
<protein>
    <submittedName>
        <fullName evidence="2">Uncharacterized protein</fullName>
    </submittedName>
</protein>
<sequence length="89" mass="9993">MTSSYSSKTLVCFLLFSFTIIYAKGKIAQPYATQMDRDSLTTPLPKTPYGFRYYTQFPVTKAFQTHNSTSLKSNNSHRRGKGKAALTAL</sequence>
<dbReference type="EMBL" id="FOUT01000010">
    <property type="protein sequence ID" value="SFN31344.1"/>
    <property type="molecule type" value="Genomic_DNA"/>
</dbReference>
<keyword evidence="3" id="KW-1185">Reference proteome</keyword>